<name>A0ABU3W0R4_9GAMM</name>
<dbReference type="Pfam" id="PF19657">
    <property type="entry name" value="DUF6160"/>
    <property type="match status" value="1"/>
</dbReference>
<evidence type="ECO:0000313" key="4">
    <source>
        <dbReference type="Proteomes" id="UP001269819"/>
    </source>
</evidence>
<dbReference type="EMBL" id="JAWIIJ010000009">
    <property type="protein sequence ID" value="MDV2079787.1"/>
    <property type="molecule type" value="Genomic_DNA"/>
</dbReference>
<feature type="chain" id="PRO_5045725432" evidence="1">
    <location>
        <begin position="23"/>
        <end position="339"/>
    </location>
</feature>
<dbReference type="InterPro" id="IPR046158">
    <property type="entry name" value="DUF6160"/>
</dbReference>
<keyword evidence="1" id="KW-0732">Signal</keyword>
<feature type="domain" description="DUF6160" evidence="2">
    <location>
        <begin position="1"/>
        <end position="97"/>
    </location>
</feature>
<keyword evidence="4" id="KW-1185">Reference proteome</keyword>
<protein>
    <submittedName>
        <fullName evidence="3">DUF6160 family protein</fullName>
    </submittedName>
</protein>
<dbReference type="Proteomes" id="UP001269819">
    <property type="component" value="Unassembled WGS sequence"/>
</dbReference>
<evidence type="ECO:0000313" key="3">
    <source>
        <dbReference type="EMBL" id="MDV2079787.1"/>
    </source>
</evidence>
<feature type="signal peptide" evidence="1">
    <location>
        <begin position="1"/>
        <end position="22"/>
    </location>
</feature>
<organism evidence="3 4">
    <name type="scientific">Marinobacter xestospongiae</name>
    <dbReference type="NCBI Taxonomy" id="994319"/>
    <lineage>
        <taxon>Bacteria</taxon>
        <taxon>Pseudomonadati</taxon>
        <taxon>Pseudomonadota</taxon>
        <taxon>Gammaproteobacteria</taxon>
        <taxon>Pseudomonadales</taxon>
        <taxon>Marinobacteraceae</taxon>
        <taxon>Marinobacter</taxon>
    </lineage>
</organism>
<comment type="caution">
    <text evidence="3">The sequence shown here is derived from an EMBL/GenBank/DDBJ whole genome shotgun (WGS) entry which is preliminary data.</text>
</comment>
<evidence type="ECO:0000256" key="1">
    <source>
        <dbReference type="SAM" id="SignalP"/>
    </source>
</evidence>
<proteinExistence type="predicted"/>
<evidence type="ECO:0000259" key="2">
    <source>
        <dbReference type="Pfam" id="PF19657"/>
    </source>
</evidence>
<sequence length="339" mass="34547">MKGLKKLALATAVASIPFAAQAELKALDDSMMGNVTGQNGITIELEAEVGIGEIAYEDAGFLAISDVKIGGANDPLTGTGGTNGALDDVALYIDVAGSSGAGDTAQASIGMGNSYLVGADTNKPNVTWTNTETGTGGTASYEADMPEVQNGDLVIGIRSVSGVPVDFGVSIGAVSLAKQGSTVGNLDAERRANGGTSTTLVSDLDISGLLGPIDIVIQEDQNALNVNAYFNANGSLNADFIGTYMDFKLHNSRGDDTNGLTIVDASGTPIVDTSFAHAQVDLGTATNNAGNDALAFNINNFSGDLDLENIRMGSSTAASIGNVYMTDLDISAKMTVYGH</sequence>
<gene>
    <name evidence="3" type="ORF">RYS15_13945</name>
</gene>
<reference evidence="3 4" key="1">
    <citation type="submission" date="2023-10" db="EMBL/GenBank/DDBJ databases">
        <title>Characteristics and mechanism of a salt-tolerant marine origin heterotrophic nitrifying- aerobic denitrifying bacteria Marinobacter xestospongiae HN1.</title>
        <authorList>
            <person name="Qi R."/>
        </authorList>
    </citation>
    <scope>NUCLEOTIDE SEQUENCE [LARGE SCALE GENOMIC DNA]</scope>
    <source>
        <strain evidence="3 4">HN1</strain>
    </source>
</reference>
<dbReference type="RefSeq" id="WP_316974282.1">
    <property type="nucleotide sequence ID" value="NZ_JAWIIJ010000009.1"/>
</dbReference>
<accession>A0ABU3W0R4</accession>